<name>A0A383DJ28_9ZZZZ</name>
<dbReference type="InterPro" id="IPR015943">
    <property type="entry name" value="WD40/YVTN_repeat-like_dom_sf"/>
</dbReference>
<accession>A0A383DJ28</accession>
<protein>
    <recommendedName>
        <fullName evidence="2">Serine/threonine protein kinase</fullName>
    </recommendedName>
</protein>
<gene>
    <name evidence="1" type="ORF">METZ01_LOCUS496722</name>
</gene>
<dbReference type="InterPro" id="IPR011047">
    <property type="entry name" value="Quinoprotein_ADH-like_sf"/>
</dbReference>
<dbReference type="PANTHER" id="PTHR34512">
    <property type="entry name" value="CELL SURFACE PROTEIN"/>
    <property type="match status" value="1"/>
</dbReference>
<dbReference type="SUPFAM" id="SSF50998">
    <property type="entry name" value="Quinoprotein alcohol dehydrogenase-like"/>
    <property type="match status" value="1"/>
</dbReference>
<dbReference type="EMBL" id="UINC01217321">
    <property type="protein sequence ID" value="SVE43868.1"/>
    <property type="molecule type" value="Genomic_DNA"/>
</dbReference>
<proteinExistence type="predicted"/>
<evidence type="ECO:0000313" key="1">
    <source>
        <dbReference type="EMBL" id="SVE43868.1"/>
    </source>
</evidence>
<organism evidence="1">
    <name type="scientific">marine metagenome</name>
    <dbReference type="NCBI Taxonomy" id="408172"/>
    <lineage>
        <taxon>unclassified sequences</taxon>
        <taxon>metagenomes</taxon>
        <taxon>ecological metagenomes</taxon>
    </lineage>
</organism>
<reference evidence="1" key="1">
    <citation type="submission" date="2018-05" db="EMBL/GenBank/DDBJ databases">
        <authorList>
            <person name="Lanie J.A."/>
            <person name="Ng W.-L."/>
            <person name="Kazmierczak K.M."/>
            <person name="Andrzejewski T.M."/>
            <person name="Davidsen T.M."/>
            <person name="Wayne K.J."/>
            <person name="Tettelin H."/>
            <person name="Glass J.I."/>
            <person name="Rusch D."/>
            <person name="Podicherti R."/>
            <person name="Tsui H.-C.T."/>
            <person name="Winkler M.E."/>
        </authorList>
    </citation>
    <scope>NUCLEOTIDE SEQUENCE</scope>
</reference>
<sequence length="174" mass="19160">MYRNLLALTLIIPQMIQAENWPRFRGPNGAGISKDAIPIKWAKTNYKWKPPLPATGHGSPIVWDDKIFLICADESDGSRIPVAVEANSGKILWSKIFKAAKHKHHKQNSFASSTPSADSERVYFSWGTTEQLTLAALTHKGKLEWKIDLGPVKGGHGFGASPVVYGDLVVINND</sequence>
<dbReference type="Gene3D" id="2.130.10.10">
    <property type="entry name" value="YVTN repeat-like/Quinoprotein amine dehydrogenase"/>
    <property type="match status" value="1"/>
</dbReference>
<evidence type="ECO:0008006" key="2">
    <source>
        <dbReference type="Google" id="ProtNLM"/>
    </source>
</evidence>
<feature type="non-terminal residue" evidence="1">
    <location>
        <position position="174"/>
    </location>
</feature>
<dbReference type="PANTHER" id="PTHR34512:SF30">
    <property type="entry name" value="OUTER MEMBRANE PROTEIN ASSEMBLY FACTOR BAMB"/>
    <property type="match status" value="1"/>
</dbReference>
<dbReference type="AlphaFoldDB" id="A0A383DJ28"/>